<dbReference type="EMBL" id="CP001848">
    <property type="protein sequence ID" value="ADB19326.1"/>
    <property type="molecule type" value="Genomic_DNA"/>
</dbReference>
<dbReference type="PANTHER" id="PTHR34990:SF2">
    <property type="entry name" value="BLL8164 PROTEIN"/>
    <property type="match status" value="1"/>
</dbReference>
<dbReference type="GO" id="GO:0009245">
    <property type="term" value="P:lipid A biosynthetic process"/>
    <property type="evidence" value="ECO:0007669"/>
    <property type="project" value="TreeGrafter"/>
</dbReference>
<dbReference type="HOGENOM" id="CLU_061126_1_1_0"/>
<dbReference type="CDD" id="cd07398">
    <property type="entry name" value="MPP_YbbF-LpxH"/>
    <property type="match status" value="1"/>
</dbReference>
<evidence type="ECO:0000256" key="3">
    <source>
        <dbReference type="ARBA" id="ARBA00022723"/>
    </source>
</evidence>
<dbReference type="PANTHER" id="PTHR34990">
    <property type="entry name" value="UDP-2,3-DIACYLGLUCOSAMINE HYDROLASE-RELATED"/>
    <property type="match status" value="1"/>
</dbReference>
<accession>D2R7Z5</accession>
<dbReference type="STRING" id="530564.Psta_4684"/>
<name>D2R7Z5_PIRSD</name>
<keyword evidence="5" id="KW-0464">Manganese</keyword>
<evidence type="ECO:0000313" key="8">
    <source>
        <dbReference type="Proteomes" id="UP000001887"/>
    </source>
</evidence>
<dbReference type="InterPro" id="IPR029052">
    <property type="entry name" value="Metallo-depent_PP-like"/>
</dbReference>
<dbReference type="Gene3D" id="3.60.21.10">
    <property type="match status" value="1"/>
</dbReference>
<evidence type="ECO:0000259" key="6">
    <source>
        <dbReference type="Pfam" id="PF00149"/>
    </source>
</evidence>
<dbReference type="InterPro" id="IPR004843">
    <property type="entry name" value="Calcineurin-like_PHP"/>
</dbReference>
<reference evidence="7 8" key="1">
    <citation type="journal article" date="2009" name="Stand. Genomic Sci.">
        <title>Complete genome sequence of Pirellula staleyi type strain (ATCC 27377).</title>
        <authorList>
            <person name="Clum A."/>
            <person name="Tindall B.J."/>
            <person name="Sikorski J."/>
            <person name="Ivanova N."/>
            <person name="Mavrommatis K."/>
            <person name="Lucas S."/>
            <person name="Glavina del Rio T."/>
            <person name="Nolan M."/>
            <person name="Chen F."/>
            <person name="Tice H."/>
            <person name="Pitluck S."/>
            <person name="Cheng J.F."/>
            <person name="Chertkov O."/>
            <person name="Brettin T."/>
            <person name="Han C."/>
            <person name="Detter J.C."/>
            <person name="Kuske C."/>
            <person name="Bruce D."/>
            <person name="Goodwin L."/>
            <person name="Ovchinikova G."/>
            <person name="Pati A."/>
            <person name="Mikhailova N."/>
            <person name="Chen A."/>
            <person name="Palaniappan K."/>
            <person name="Land M."/>
            <person name="Hauser L."/>
            <person name="Chang Y.J."/>
            <person name="Jeffries C.D."/>
            <person name="Chain P."/>
            <person name="Rohde M."/>
            <person name="Goker M."/>
            <person name="Bristow J."/>
            <person name="Eisen J.A."/>
            <person name="Markowitz V."/>
            <person name="Hugenholtz P."/>
            <person name="Kyrpides N.C."/>
            <person name="Klenk H.P."/>
            <person name="Lapidus A."/>
        </authorList>
    </citation>
    <scope>NUCLEOTIDE SEQUENCE [LARGE SCALE GENOMIC DNA]</scope>
    <source>
        <strain evidence="8">ATCC 27377 / DSM 6068 / ICPB 4128</strain>
    </source>
</reference>
<dbReference type="GO" id="GO:0008758">
    <property type="term" value="F:UDP-2,3-diacylglucosamine hydrolase activity"/>
    <property type="evidence" value="ECO:0007669"/>
    <property type="project" value="TreeGrafter"/>
</dbReference>
<evidence type="ECO:0000256" key="4">
    <source>
        <dbReference type="ARBA" id="ARBA00023136"/>
    </source>
</evidence>
<sequence>MKGRLLEDLQRTNHYNLMRAAMIHCQGRPRRRVRTVFLSDTHLGCHYSQAEALLAFLERHEPEYLYLVGDIVDGWRLRKSWHWTPIYNKILKRLFELGNRGTIVRYTPGNHDSFLRHFLVDFGFVHVADQFIHVTSEGQRFLVLHGDQFDNVEIRAQWLSVVGSVAYDSLMWLSNRVDRVRRFAGFAPCYLSSSVKRQVKQAVKFVSNFEQRLAAAAMDHDCQGVICGHVHTPTATRWHGVDYFNTGDWVENRSALMEYTDGSLEVLHLDFDSENSCPVQLSPPKEIGFSQEMRRINEQLVIAQPRLPVAV</sequence>
<dbReference type="SUPFAM" id="SSF56300">
    <property type="entry name" value="Metallo-dependent phosphatases"/>
    <property type="match status" value="1"/>
</dbReference>
<keyword evidence="8" id="KW-1185">Reference proteome</keyword>
<evidence type="ECO:0000256" key="1">
    <source>
        <dbReference type="ARBA" id="ARBA00022475"/>
    </source>
</evidence>
<dbReference type="KEGG" id="psl:Psta_4684"/>
<keyword evidence="1" id="KW-1003">Cell membrane</keyword>
<keyword evidence="2" id="KW-0997">Cell inner membrane</keyword>
<dbReference type="eggNOG" id="COG2908">
    <property type="taxonomic scope" value="Bacteria"/>
</dbReference>
<evidence type="ECO:0000256" key="2">
    <source>
        <dbReference type="ARBA" id="ARBA00022519"/>
    </source>
</evidence>
<dbReference type="GO" id="GO:0016020">
    <property type="term" value="C:membrane"/>
    <property type="evidence" value="ECO:0007669"/>
    <property type="project" value="GOC"/>
</dbReference>
<evidence type="ECO:0000256" key="5">
    <source>
        <dbReference type="ARBA" id="ARBA00023211"/>
    </source>
</evidence>
<proteinExistence type="predicted"/>
<dbReference type="Pfam" id="PF00149">
    <property type="entry name" value="Metallophos"/>
    <property type="match status" value="1"/>
</dbReference>
<evidence type="ECO:0000313" key="7">
    <source>
        <dbReference type="EMBL" id="ADB19326.1"/>
    </source>
</evidence>
<keyword evidence="4" id="KW-0472">Membrane</keyword>
<dbReference type="AlphaFoldDB" id="D2R7Z5"/>
<dbReference type="GO" id="GO:0046872">
    <property type="term" value="F:metal ion binding"/>
    <property type="evidence" value="ECO:0007669"/>
    <property type="project" value="UniProtKB-KW"/>
</dbReference>
<organism evidence="7 8">
    <name type="scientific">Pirellula staleyi (strain ATCC 27377 / DSM 6068 / ICPB 4128)</name>
    <name type="common">Pirella staleyi</name>
    <dbReference type="NCBI Taxonomy" id="530564"/>
    <lineage>
        <taxon>Bacteria</taxon>
        <taxon>Pseudomonadati</taxon>
        <taxon>Planctomycetota</taxon>
        <taxon>Planctomycetia</taxon>
        <taxon>Pirellulales</taxon>
        <taxon>Pirellulaceae</taxon>
        <taxon>Pirellula</taxon>
    </lineage>
</organism>
<feature type="domain" description="Calcineurin-like phosphoesterase" evidence="6">
    <location>
        <begin position="34"/>
        <end position="233"/>
    </location>
</feature>
<dbReference type="InterPro" id="IPR043461">
    <property type="entry name" value="LpxH-like"/>
</dbReference>
<gene>
    <name evidence="7" type="ordered locus">Psta_4684</name>
</gene>
<protein>
    <submittedName>
        <fullName evidence="7">Metallophosphoesterase</fullName>
    </submittedName>
</protein>
<dbReference type="Proteomes" id="UP000001887">
    <property type="component" value="Chromosome"/>
</dbReference>
<keyword evidence="3" id="KW-0479">Metal-binding</keyword>